<organism evidence="1 2">
    <name type="scientific">Pseudoxanthomonas winnipegensis</name>
    <dbReference type="NCBI Taxonomy" id="2480810"/>
    <lineage>
        <taxon>Bacteria</taxon>
        <taxon>Pseudomonadati</taxon>
        <taxon>Pseudomonadota</taxon>
        <taxon>Gammaproteobacteria</taxon>
        <taxon>Lysobacterales</taxon>
        <taxon>Lysobacteraceae</taxon>
        <taxon>Pseudoxanthomonas</taxon>
    </lineage>
</organism>
<sequence length="70" mass="7731">MATALDMVTLYTNAEQKVLSGQRVRFGDRELTYANLPEIRAGRQEWERRVALEASANRPGCATADFGGVT</sequence>
<comment type="caution">
    <text evidence="1">The sequence shown here is derived from an EMBL/GenBank/DDBJ whole genome shotgun (WGS) entry which is preliminary data.</text>
</comment>
<name>A0A4Q8LF64_9GAMM</name>
<gene>
    <name evidence="1" type="ORF">EA661_12965</name>
</gene>
<dbReference type="Proteomes" id="UP000291286">
    <property type="component" value="Unassembled WGS sequence"/>
</dbReference>
<dbReference type="RefSeq" id="WP_130519394.1">
    <property type="nucleotide sequence ID" value="NZ_SHMB01000005.1"/>
</dbReference>
<evidence type="ECO:0000313" key="2">
    <source>
        <dbReference type="Proteomes" id="UP000291286"/>
    </source>
</evidence>
<reference evidence="1 2" key="1">
    <citation type="submission" date="2019-02" db="EMBL/GenBank/DDBJ databases">
        <title>WGS of Pseudoxanthomonas species novum from clinical isolates.</title>
        <authorList>
            <person name="Bernier A.-M."/>
            <person name="Bernard K."/>
            <person name="Vachon A."/>
        </authorList>
    </citation>
    <scope>NUCLEOTIDE SEQUENCE [LARGE SCALE GENOMIC DNA]</scope>
    <source>
        <strain evidence="1 2">NML171202</strain>
    </source>
</reference>
<evidence type="ECO:0000313" key="1">
    <source>
        <dbReference type="EMBL" id="TAA27659.1"/>
    </source>
</evidence>
<dbReference type="AlphaFoldDB" id="A0A4Q8LF64"/>
<protein>
    <submittedName>
        <fullName evidence="1">Primosomal replication protein PriB/PriC domain protein</fullName>
    </submittedName>
</protein>
<accession>A0A4Q8LF64</accession>
<dbReference type="EMBL" id="SHMB01000005">
    <property type="protein sequence ID" value="TAA27659.1"/>
    <property type="molecule type" value="Genomic_DNA"/>
</dbReference>
<proteinExistence type="predicted"/>